<dbReference type="EMBL" id="VCGU01000008">
    <property type="protein sequence ID" value="TRY71640.1"/>
    <property type="molecule type" value="Genomic_DNA"/>
</dbReference>
<protein>
    <submittedName>
        <fullName evidence="1">Uncharacterized protein</fullName>
    </submittedName>
</protein>
<proteinExistence type="predicted"/>
<organism evidence="1 2">
    <name type="scientific">Tigriopus californicus</name>
    <name type="common">Marine copepod</name>
    <dbReference type="NCBI Taxonomy" id="6832"/>
    <lineage>
        <taxon>Eukaryota</taxon>
        <taxon>Metazoa</taxon>
        <taxon>Ecdysozoa</taxon>
        <taxon>Arthropoda</taxon>
        <taxon>Crustacea</taxon>
        <taxon>Multicrustacea</taxon>
        <taxon>Hexanauplia</taxon>
        <taxon>Copepoda</taxon>
        <taxon>Harpacticoida</taxon>
        <taxon>Harpacticidae</taxon>
        <taxon>Tigriopus</taxon>
    </lineage>
</organism>
<dbReference type="Proteomes" id="UP000318571">
    <property type="component" value="Chromosome 7"/>
</dbReference>
<name>A0A553P1V4_TIGCA</name>
<evidence type="ECO:0000313" key="2">
    <source>
        <dbReference type="Proteomes" id="UP000318571"/>
    </source>
</evidence>
<dbReference type="AlphaFoldDB" id="A0A553P1V4"/>
<sequence>MELKNSEVERNNIAPLEDPHEISKRLLEEHRRTMEEWFQAQLDHLVERQPCASDAVALEWLMKRSSVTKTTKGEPQKLKPYEERRLKRILDGMDNA</sequence>
<reference evidence="1 2" key="1">
    <citation type="journal article" date="2018" name="Nat. Ecol. Evol.">
        <title>Genomic signatures of mitonuclear coevolution across populations of Tigriopus californicus.</title>
        <authorList>
            <person name="Barreto F.S."/>
            <person name="Watson E.T."/>
            <person name="Lima T.G."/>
            <person name="Willett C.S."/>
            <person name="Edmands S."/>
            <person name="Li W."/>
            <person name="Burton R.S."/>
        </authorList>
    </citation>
    <scope>NUCLEOTIDE SEQUENCE [LARGE SCALE GENOMIC DNA]</scope>
    <source>
        <strain evidence="1 2">San Diego</strain>
    </source>
</reference>
<comment type="caution">
    <text evidence="1">The sequence shown here is derived from an EMBL/GenBank/DDBJ whole genome shotgun (WGS) entry which is preliminary data.</text>
</comment>
<keyword evidence="2" id="KW-1185">Reference proteome</keyword>
<gene>
    <name evidence="1" type="ORF">TCAL_05298</name>
</gene>
<evidence type="ECO:0000313" key="1">
    <source>
        <dbReference type="EMBL" id="TRY71640.1"/>
    </source>
</evidence>
<accession>A0A553P1V4</accession>